<dbReference type="InterPro" id="IPR054473">
    <property type="entry name" value="KIF2A-like_N"/>
</dbReference>
<dbReference type="AlphaFoldDB" id="A0AAV1M7Y9"/>
<dbReference type="SMART" id="SM00129">
    <property type="entry name" value="KISc"/>
    <property type="match status" value="1"/>
</dbReference>
<evidence type="ECO:0000256" key="7">
    <source>
        <dbReference type="ARBA" id="ARBA00022829"/>
    </source>
</evidence>
<dbReference type="InterPro" id="IPR019821">
    <property type="entry name" value="Kinesin_motor_CS"/>
</dbReference>
<dbReference type="GO" id="GO:0007018">
    <property type="term" value="P:microtubule-based movement"/>
    <property type="evidence" value="ECO:0007669"/>
    <property type="project" value="InterPro"/>
</dbReference>
<keyword evidence="12" id="KW-0131">Cell cycle</keyword>
<organism evidence="18 19">
    <name type="scientific">Parnassius mnemosyne</name>
    <name type="common">clouded apollo</name>
    <dbReference type="NCBI Taxonomy" id="213953"/>
    <lineage>
        <taxon>Eukaryota</taxon>
        <taxon>Metazoa</taxon>
        <taxon>Ecdysozoa</taxon>
        <taxon>Arthropoda</taxon>
        <taxon>Hexapoda</taxon>
        <taxon>Insecta</taxon>
        <taxon>Pterygota</taxon>
        <taxon>Neoptera</taxon>
        <taxon>Endopterygota</taxon>
        <taxon>Lepidoptera</taxon>
        <taxon>Glossata</taxon>
        <taxon>Ditrysia</taxon>
        <taxon>Papilionoidea</taxon>
        <taxon>Papilionidae</taxon>
        <taxon>Parnassiinae</taxon>
        <taxon>Parnassini</taxon>
        <taxon>Parnassius</taxon>
        <taxon>Driopa</taxon>
    </lineage>
</organism>
<dbReference type="CDD" id="cd01367">
    <property type="entry name" value="KISc_KIF2_like"/>
    <property type="match status" value="1"/>
</dbReference>
<dbReference type="InterPro" id="IPR027417">
    <property type="entry name" value="P-loop_NTPase"/>
</dbReference>
<evidence type="ECO:0000256" key="12">
    <source>
        <dbReference type="ARBA" id="ARBA00023306"/>
    </source>
</evidence>
<keyword evidence="6" id="KW-0498">Mitosis</keyword>
<keyword evidence="5 14" id="KW-0547">Nucleotide-binding</keyword>
<feature type="binding site" evidence="14">
    <location>
        <begin position="435"/>
        <end position="442"/>
    </location>
    <ligand>
        <name>ATP</name>
        <dbReference type="ChEBI" id="CHEBI:30616"/>
    </ligand>
</feature>
<dbReference type="GO" id="GO:0051301">
    <property type="term" value="P:cell division"/>
    <property type="evidence" value="ECO:0007669"/>
    <property type="project" value="UniProtKB-KW"/>
</dbReference>
<evidence type="ECO:0000256" key="11">
    <source>
        <dbReference type="ARBA" id="ARBA00023212"/>
    </source>
</evidence>
<feature type="compositionally biased region" description="Basic and acidic residues" evidence="16">
    <location>
        <begin position="287"/>
        <end position="306"/>
    </location>
</feature>
<dbReference type="PROSITE" id="PS50067">
    <property type="entry name" value="KINESIN_MOTOR_2"/>
    <property type="match status" value="1"/>
</dbReference>
<dbReference type="GO" id="GO:0000922">
    <property type="term" value="C:spindle pole"/>
    <property type="evidence" value="ECO:0007669"/>
    <property type="project" value="UniProtKB-SubCell"/>
</dbReference>
<evidence type="ECO:0000256" key="3">
    <source>
        <dbReference type="ARBA" id="ARBA00022618"/>
    </source>
</evidence>
<evidence type="ECO:0000256" key="2">
    <source>
        <dbReference type="ARBA" id="ARBA00022490"/>
    </source>
</evidence>
<dbReference type="Pfam" id="PF00225">
    <property type="entry name" value="Kinesin"/>
    <property type="match status" value="1"/>
</dbReference>
<dbReference type="PANTHER" id="PTHR47971">
    <property type="entry name" value="KINESIN-RELATED PROTEIN 6"/>
    <property type="match status" value="1"/>
</dbReference>
<dbReference type="PANTHER" id="PTHR47971:SF8">
    <property type="entry name" value="KINESIN-LIKE PROTEIN"/>
    <property type="match status" value="1"/>
</dbReference>
<evidence type="ECO:0000256" key="15">
    <source>
        <dbReference type="RuleBase" id="RU000394"/>
    </source>
</evidence>
<keyword evidence="2" id="KW-0963">Cytoplasm</keyword>
<dbReference type="GO" id="GO:0005524">
    <property type="term" value="F:ATP binding"/>
    <property type="evidence" value="ECO:0007669"/>
    <property type="project" value="UniProtKB-UniRule"/>
</dbReference>
<dbReference type="EMBL" id="CAVLGL010000137">
    <property type="protein sequence ID" value="CAK1602499.1"/>
    <property type="molecule type" value="Genomic_DNA"/>
</dbReference>
<dbReference type="Proteomes" id="UP001314205">
    <property type="component" value="Unassembled WGS sequence"/>
</dbReference>
<sequence length="817" mass="89951">MDDGTVNIQSGININIKRTDGRIHSAIVSGVNLETRSVTVEWYERGETKGKEVEIDAILALNPELAGVRHHTSHLQSMPNKLAREPSGSSSDDGGFLREGAECDGGEGGADAGHTLPVRHSRSDMTRQSIPVATKAPSRVTRNNQMRVSNAGGYTNGHGGDTTGRRGTENVPPPQPQPQPQPQLQPPTNARVTQQTPASGGRSRAVTTPSAASVLQSLPQGPQPPSASQGQRRIQNIKEFGVGGGGGGGVGVVTRTAATASAASVPHAVASGAVRRSNVVKEVERLKENREKRRQRQAELKEEKEALMNMDPGNPNWEFLAMIREYQSSIEFRPLVGSEPVEDHQITVCVRKRPLNKKEIAKKEVDVISVPTKDQMIVHEPKNKVDLTKYLENQKFRFDYAFDDSCTNEVVYKYTAKPLVQTIFEGGMATCFAYGQTGSGKTHTMGGDFQGKTQDCKKGIYAMAARDVFTYLKSPKYKPLNLIVSASFFEIYSGKVFDLLADKAKLRVLEDGKQQVQIVGLTEKVVDNVDEVLRLIQHGNAARTSGQTSANSNSSRSHAVFQIVVRSPGMHRVHGKFSLIDLAGNERGADTSSANRQTRMESAEINKSLLALKECIRALGMKGNNHLPFRVSKLTQVLRDSFIGDKSRTCMIAMISPAMSSCEHSLNTLRYADRVKELGTSEGSRGRGESPPADRDVDVDMEPPGHELAHLRSLNEGDMSAEMYTFHEAIDELQRTEEEVLDNHKAICDYMQHALQRCTQLLAITRDVDYDQDSYAAQWEALLNEQLAVLAQARDLVTEFRSKMQHEEHVSRRMQPH</sequence>
<comment type="subcellular location">
    <subcellularLocation>
        <location evidence="1">Cytoplasm</location>
        <location evidence="1">Cytoskeleton</location>
        <location evidence="1">Spindle pole</location>
    </subcellularLocation>
</comment>
<keyword evidence="8 14" id="KW-0067">ATP-binding</keyword>
<feature type="compositionally biased region" description="Pro residues" evidence="16">
    <location>
        <begin position="171"/>
        <end position="185"/>
    </location>
</feature>
<keyword evidence="7" id="KW-0159">Chromosome partition</keyword>
<dbReference type="PROSITE" id="PS00411">
    <property type="entry name" value="KINESIN_MOTOR_1"/>
    <property type="match status" value="1"/>
</dbReference>
<dbReference type="InterPro" id="IPR036961">
    <property type="entry name" value="Kinesin_motor_dom_sf"/>
</dbReference>
<dbReference type="SUPFAM" id="SSF52540">
    <property type="entry name" value="P-loop containing nucleoside triphosphate hydrolases"/>
    <property type="match status" value="1"/>
</dbReference>
<reference evidence="18 19" key="1">
    <citation type="submission" date="2023-11" db="EMBL/GenBank/DDBJ databases">
        <authorList>
            <person name="Hedman E."/>
            <person name="Englund M."/>
            <person name="Stromberg M."/>
            <person name="Nyberg Akerstrom W."/>
            <person name="Nylinder S."/>
            <person name="Jareborg N."/>
            <person name="Kallberg Y."/>
            <person name="Kronander E."/>
        </authorList>
    </citation>
    <scope>NUCLEOTIDE SEQUENCE [LARGE SCALE GENOMIC DNA]</scope>
</reference>
<evidence type="ECO:0000256" key="6">
    <source>
        <dbReference type="ARBA" id="ARBA00022776"/>
    </source>
</evidence>
<protein>
    <recommendedName>
        <fullName evidence="15">Kinesin-like protein</fullName>
    </recommendedName>
</protein>
<keyword evidence="11" id="KW-0206">Cytoskeleton</keyword>
<dbReference type="GO" id="GO:0003777">
    <property type="term" value="F:microtubule motor activity"/>
    <property type="evidence" value="ECO:0007669"/>
    <property type="project" value="InterPro"/>
</dbReference>
<dbReference type="FunFam" id="3.40.850.10:FF:000012">
    <property type="entry name" value="Kinesin-like protein"/>
    <property type="match status" value="1"/>
</dbReference>
<dbReference type="InterPro" id="IPR001752">
    <property type="entry name" value="Kinesin_motor_dom"/>
</dbReference>
<dbReference type="InterPro" id="IPR027640">
    <property type="entry name" value="Kinesin-like_fam"/>
</dbReference>
<dbReference type="GO" id="GO:0005828">
    <property type="term" value="C:kinetochore microtubule"/>
    <property type="evidence" value="ECO:0007669"/>
    <property type="project" value="UniProtKB-ARBA"/>
</dbReference>
<dbReference type="GO" id="GO:0007019">
    <property type="term" value="P:microtubule depolymerization"/>
    <property type="evidence" value="ECO:0007669"/>
    <property type="project" value="TreeGrafter"/>
</dbReference>
<proteinExistence type="inferred from homology"/>
<evidence type="ECO:0000313" key="18">
    <source>
        <dbReference type="EMBL" id="CAK1602499.1"/>
    </source>
</evidence>
<feature type="compositionally biased region" description="Low complexity" evidence="16">
    <location>
        <begin position="213"/>
        <end position="231"/>
    </location>
</feature>
<evidence type="ECO:0000313" key="19">
    <source>
        <dbReference type="Proteomes" id="UP001314205"/>
    </source>
</evidence>
<evidence type="ECO:0000256" key="4">
    <source>
        <dbReference type="ARBA" id="ARBA00022701"/>
    </source>
</evidence>
<comment type="caution">
    <text evidence="18">The sequence shown here is derived from an EMBL/GenBank/DDBJ whole genome shotgun (WGS) entry which is preliminary data.</text>
</comment>
<dbReference type="PRINTS" id="PR00380">
    <property type="entry name" value="KINESINHEAVY"/>
</dbReference>
<dbReference type="GO" id="GO:0008017">
    <property type="term" value="F:microtubule binding"/>
    <property type="evidence" value="ECO:0007669"/>
    <property type="project" value="InterPro"/>
</dbReference>
<feature type="domain" description="Kinesin motor" evidence="17">
    <location>
        <begin position="345"/>
        <end position="678"/>
    </location>
</feature>
<feature type="region of interest" description="Disordered" evidence="16">
    <location>
        <begin position="678"/>
        <end position="699"/>
    </location>
</feature>
<feature type="region of interest" description="Disordered" evidence="16">
    <location>
        <begin position="70"/>
        <end position="232"/>
    </location>
</feature>
<evidence type="ECO:0000259" key="17">
    <source>
        <dbReference type="PROSITE" id="PS50067"/>
    </source>
</evidence>
<evidence type="ECO:0000256" key="13">
    <source>
        <dbReference type="ARBA" id="ARBA00061030"/>
    </source>
</evidence>
<keyword evidence="9" id="KW-0175">Coiled coil</keyword>
<keyword evidence="3" id="KW-0132">Cell division</keyword>
<evidence type="ECO:0000256" key="14">
    <source>
        <dbReference type="PROSITE-ProRule" id="PRU00283"/>
    </source>
</evidence>
<gene>
    <name evidence="18" type="ORF">PARMNEM_LOCUS20995</name>
</gene>
<name>A0AAV1M7Y9_9NEOP</name>
<accession>A0AAV1M7Y9</accession>
<comment type="similarity">
    <text evidence="13">Belongs to the TRAFAC class myosin-kinesin ATPase superfamily. Kinesin family. KIN-13 subfamily.</text>
</comment>
<evidence type="ECO:0000256" key="8">
    <source>
        <dbReference type="ARBA" id="ARBA00022840"/>
    </source>
</evidence>
<dbReference type="Gene3D" id="3.40.850.10">
    <property type="entry name" value="Kinesin motor domain"/>
    <property type="match status" value="1"/>
</dbReference>
<keyword evidence="4 15" id="KW-0493">Microtubule</keyword>
<keyword evidence="10 14" id="KW-0505">Motor protein</keyword>
<evidence type="ECO:0000256" key="16">
    <source>
        <dbReference type="SAM" id="MobiDB-lite"/>
    </source>
</evidence>
<evidence type="ECO:0000256" key="1">
    <source>
        <dbReference type="ARBA" id="ARBA00004647"/>
    </source>
</evidence>
<evidence type="ECO:0000256" key="10">
    <source>
        <dbReference type="ARBA" id="ARBA00023175"/>
    </source>
</evidence>
<keyword evidence="19" id="KW-1185">Reference proteome</keyword>
<dbReference type="GO" id="GO:0007059">
    <property type="term" value="P:chromosome segregation"/>
    <property type="evidence" value="ECO:0007669"/>
    <property type="project" value="UniProtKB-KW"/>
</dbReference>
<evidence type="ECO:0000256" key="5">
    <source>
        <dbReference type="ARBA" id="ARBA00022741"/>
    </source>
</evidence>
<feature type="compositionally biased region" description="Polar residues" evidence="16">
    <location>
        <begin position="188"/>
        <end position="198"/>
    </location>
</feature>
<feature type="region of interest" description="Disordered" evidence="16">
    <location>
        <begin position="287"/>
        <end position="309"/>
    </location>
</feature>
<dbReference type="Pfam" id="PF22923">
    <property type="entry name" value="KIF2A-like_1st"/>
    <property type="match status" value="1"/>
</dbReference>
<evidence type="ECO:0000256" key="9">
    <source>
        <dbReference type="ARBA" id="ARBA00023054"/>
    </source>
</evidence>